<sequence>MSSFPSVRGIAPLGKAAPGSRTQVADEQHRPVRRKEVGELHFCSDSSIRRYLDGVKPEDFYDDEHGAWFQSGDTGMINDDGWVYPLGRKKDIIKRAGILITLAALESCLDGQTSVLAVPHETLGQEPFAITRDLNGKTNGDVHRQVLDIFGRNYALVGVAMLGELGMADFPLNATGKIMKLEMVEPVMRYLKLHDGLERHGVRS</sequence>
<evidence type="ECO:0000256" key="2">
    <source>
        <dbReference type="ARBA" id="ARBA00022598"/>
    </source>
</evidence>
<protein>
    <recommendedName>
        <fullName evidence="6">AMP-dependent synthetase/ligase domain-containing protein</fullName>
    </recommendedName>
</protein>
<dbReference type="PANTHER" id="PTHR43201:SF5">
    <property type="entry name" value="MEDIUM-CHAIN ACYL-COA LIGASE ACSF2, MITOCHONDRIAL"/>
    <property type="match status" value="1"/>
</dbReference>
<organism evidence="4 5">
    <name type="scientific">Lithohypha guttulata</name>
    <dbReference type="NCBI Taxonomy" id="1690604"/>
    <lineage>
        <taxon>Eukaryota</taxon>
        <taxon>Fungi</taxon>
        <taxon>Dikarya</taxon>
        <taxon>Ascomycota</taxon>
        <taxon>Pezizomycotina</taxon>
        <taxon>Eurotiomycetes</taxon>
        <taxon>Chaetothyriomycetidae</taxon>
        <taxon>Chaetothyriales</taxon>
        <taxon>Trichomeriaceae</taxon>
        <taxon>Lithohypha</taxon>
    </lineage>
</organism>
<reference evidence="4 5" key="1">
    <citation type="submission" date="2023-08" db="EMBL/GenBank/DDBJ databases">
        <title>Black Yeasts Isolated from many extreme environments.</title>
        <authorList>
            <person name="Coleine C."/>
            <person name="Stajich J.E."/>
            <person name="Selbmann L."/>
        </authorList>
    </citation>
    <scope>NUCLEOTIDE SEQUENCE [LARGE SCALE GENOMIC DNA]</scope>
    <source>
        <strain evidence="4 5">CCFEE 5885</strain>
    </source>
</reference>
<dbReference type="Gene3D" id="3.40.50.12780">
    <property type="entry name" value="N-terminal domain of ligase-like"/>
    <property type="match status" value="1"/>
</dbReference>
<evidence type="ECO:0008006" key="6">
    <source>
        <dbReference type="Google" id="ProtNLM"/>
    </source>
</evidence>
<gene>
    <name evidence="4" type="ORF">LTR24_005359</name>
</gene>
<comment type="similarity">
    <text evidence="1">Belongs to the ATP-dependent AMP-binding enzyme family.</text>
</comment>
<feature type="region of interest" description="Disordered" evidence="3">
    <location>
        <begin position="1"/>
        <end position="31"/>
    </location>
</feature>
<evidence type="ECO:0000256" key="3">
    <source>
        <dbReference type="SAM" id="MobiDB-lite"/>
    </source>
</evidence>
<dbReference type="EMBL" id="JAVRRG010000061">
    <property type="protein sequence ID" value="KAK5092222.1"/>
    <property type="molecule type" value="Genomic_DNA"/>
</dbReference>
<name>A0ABR0K9H2_9EURO</name>
<keyword evidence="5" id="KW-1185">Reference proteome</keyword>
<comment type="caution">
    <text evidence="4">The sequence shown here is derived from an EMBL/GenBank/DDBJ whole genome shotgun (WGS) entry which is preliminary data.</text>
</comment>
<evidence type="ECO:0000256" key="1">
    <source>
        <dbReference type="ARBA" id="ARBA00006432"/>
    </source>
</evidence>
<keyword evidence="2" id="KW-0436">Ligase</keyword>
<dbReference type="SUPFAM" id="SSF56801">
    <property type="entry name" value="Acetyl-CoA synthetase-like"/>
    <property type="match status" value="1"/>
</dbReference>
<evidence type="ECO:0000313" key="4">
    <source>
        <dbReference type="EMBL" id="KAK5092222.1"/>
    </source>
</evidence>
<proteinExistence type="inferred from homology"/>
<dbReference type="InterPro" id="IPR042099">
    <property type="entry name" value="ANL_N_sf"/>
</dbReference>
<accession>A0ABR0K9H2</accession>
<dbReference type="PANTHER" id="PTHR43201">
    <property type="entry name" value="ACYL-COA SYNTHETASE"/>
    <property type="match status" value="1"/>
</dbReference>
<dbReference type="Proteomes" id="UP001345013">
    <property type="component" value="Unassembled WGS sequence"/>
</dbReference>
<evidence type="ECO:0000313" key="5">
    <source>
        <dbReference type="Proteomes" id="UP001345013"/>
    </source>
</evidence>